<keyword evidence="8" id="KW-1185">Reference proteome</keyword>
<dbReference type="PANTHER" id="PTHR43090">
    <property type="entry name" value="1-(5-PHOSPHORIBOSYL)-5-[(5-PHOSPHORIBOSYLAMINO)METHYLIDENEAMINO] IMIDAZOLE-4-CARBOXAMIDE ISOMERASE"/>
    <property type="match status" value="1"/>
</dbReference>
<keyword evidence="4 7" id="KW-0413">Isomerase</keyword>
<dbReference type="OrthoDB" id="9807749at2"/>
<dbReference type="NCBIfam" id="TIGR02129">
    <property type="entry name" value="hisA_euk"/>
    <property type="match status" value="1"/>
</dbReference>
<sequence length="270" mass="30098">MKFRPCIDIHNGKVKQIVGSSLCDARDKVEENFVSDREAASYAALYKEKGLLGGHMILLNARDSSYYNEDVIQAKRALKEFPRGLQIGGGITAENAAEFIAAGASHVIVTSYVFQKGRIAYENLEKLARVVGSERLVLDLSCRKKEDGNYYVVTDRWQHFTEEKVTEELLDRLAIFCDEFLIHAVDVEGKSTGVEEGILKILSGWNKRKVTYAGGIHSWQDIEKIEELGMGKIDFTIGSSLDLFGGRLSFAEVCEKYGVKARSSGIVFNL</sequence>
<dbReference type="InterPro" id="IPR013785">
    <property type="entry name" value="Aldolase_TIM"/>
</dbReference>
<proteinExistence type="inferred from homology"/>
<name>A0A0V8QFR5_9FIRM</name>
<evidence type="ECO:0000313" key="7">
    <source>
        <dbReference type="EMBL" id="KSV59399.1"/>
    </source>
</evidence>
<evidence type="ECO:0000256" key="1">
    <source>
        <dbReference type="ARBA" id="ARBA00009667"/>
    </source>
</evidence>
<dbReference type="AlphaFoldDB" id="A0A0V8QFR5"/>
<dbReference type="EMBL" id="LNAM01000146">
    <property type="protein sequence ID" value="KSV59399.1"/>
    <property type="molecule type" value="Genomic_DNA"/>
</dbReference>
<comment type="pathway">
    <text evidence="5">Amino-acid biosynthesis.</text>
</comment>
<dbReference type="GO" id="GO:0000162">
    <property type="term" value="P:L-tryptophan biosynthetic process"/>
    <property type="evidence" value="ECO:0007669"/>
    <property type="project" value="TreeGrafter"/>
</dbReference>
<keyword evidence="3 6" id="KW-0368">Histidine biosynthesis</keyword>
<dbReference type="GO" id="GO:0000105">
    <property type="term" value="P:L-histidine biosynthetic process"/>
    <property type="evidence" value="ECO:0007669"/>
    <property type="project" value="UniProtKB-KW"/>
</dbReference>
<evidence type="ECO:0000256" key="5">
    <source>
        <dbReference type="ARBA" id="ARBA00029440"/>
    </source>
</evidence>
<dbReference type="CDD" id="cd04723">
    <property type="entry name" value="HisA_HisF"/>
    <property type="match status" value="1"/>
</dbReference>
<evidence type="ECO:0000256" key="6">
    <source>
        <dbReference type="RuleBase" id="RU003657"/>
    </source>
</evidence>
<dbReference type="InterPro" id="IPR011858">
    <property type="entry name" value="His6/HISN3"/>
</dbReference>
<dbReference type="GO" id="GO:0003949">
    <property type="term" value="F:1-(5-phosphoribosyl)-5-[(5-phosphoribosylamino)methylideneamino]imidazole-4-carboxamide isomerase activity"/>
    <property type="evidence" value="ECO:0007669"/>
    <property type="project" value="InterPro"/>
</dbReference>
<dbReference type="STRING" id="290052.ASU35_09185"/>
<dbReference type="GO" id="GO:0005737">
    <property type="term" value="C:cytoplasm"/>
    <property type="evidence" value="ECO:0007669"/>
    <property type="project" value="TreeGrafter"/>
</dbReference>
<evidence type="ECO:0000256" key="2">
    <source>
        <dbReference type="ARBA" id="ARBA00022605"/>
    </source>
</evidence>
<dbReference type="SUPFAM" id="SSF51366">
    <property type="entry name" value="Ribulose-phoshate binding barrel"/>
    <property type="match status" value="1"/>
</dbReference>
<dbReference type="PANTHER" id="PTHR43090:SF2">
    <property type="entry name" value="1-(5-PHOSPHORIBOSYL)-5-[(5-PHOSPHORIBOSYLAMINO)METHYLIDENEAMINO] IMIDAZOLE-4-CARBOXAMIDE ISOMERASE"/>
    <property type="match status" value="1"/>
</dbReference>
<gene>
    <name evidence="7" type="ORF">ASU35_09185</name>
</gene>
<dbReference type="InterPro" id="IPR011060">
    <property type="entry name" value="RibuloseP-bd_barrel"/>
</dbReference>
<reference evidence="7 8" key="1">
    <citation type="submission" date="2015-11" db="EMBL/GenBank/DDBJ databases">
        <title>Butyribacter intestini gen. nov., sp. nov., a butyric acid-producing bacterium of the family Lachnospiraceae isolated from the human faeces.</title>
        <authorList>
            <person name="Zou Y."/>
            <person name="Xue W."/>
            <person name="Luo G."/>
            <person name="Lv M."/>
        </authorList>
    </citation>
    <scope>NUCLEOTIDE SEQUENCE [LARGE SCALE GENOMIC DNA]</scope>
    <source>
        <strain evidence="7 8">ACET-33324</strain>
    </source>
</reference>
<evidence type="ECO:0000256" key="4">
    <source>
        <dbReference type="ARBA" id="ARBA00023235"/>
    </source>
</evidence>
<dbReference type="Proteomes" id="UP000054874">
    <property type="component" value="Unassembled WGS sequence"/>
</dbReference>
<protein>
    <submittedName>
        <fullName evidence="7">Phosphoribosylformimino-5-aminoimidazole carboxamide ribotide isomerase</fullName>
    </submittedName>
</protein>
<comment type="caution">
    <text evidence="7">The sequence shown here is derived from an EMBL/GenBank/DDBJ whole genome shotgun (WGS) entry which is preliminary data.</text>
</comment>
<evidence type="ECO:0000313" key="8">
    <source>
        <dbReference type="Proteomes" id="UP000054874"/>
    </source>
</evidence>
<dbReference type="RefSeq" id="WP_058352384.1">
    <property type="nucleotide sequence ID" value="NZ_CABMMD010000146.1"/>
</dbReference>
<accession>A0A0V8QFR5</accession>
<dbReference type="InterPro" id="IPR006062">
    <property type="entry name" value="His_biosynth"/>
</dbReference>
<dbReference type="InterPro" id="IPR044524">
    <property type="entry name" value="Isoase_HisA-like"/>
</dbReference>
<dbReference type="Gene3D" id="3.20.20.70">
    <property type="entry name" value="Aldolase class I"/>
    <property type="match status" value="1"/>
</dbReference>
<organism evidence="7 8">
    <name type="scientific">Acetivibrio ethanolgignens</name>
    <dbReference type="NCBI Taxonomy" id="290052"/>
    <lineage>
        <taxon>Bacteria</taxon>
        <taxon>Bacillati</taxon>
        <taxon>Bacillota</taxon>
        <taxon>Clostridia</taxon>
        <taxon>Eubacteriales</taxon>
        <taxon>Oscillospiraceae</taxon>
        <taxon>Acetivibrio</taxon>
    </lineage>
</organism>
<dbReference type="Pfam" id="PF00977">
    <property type="entry name" value="His_biosynth"/>
    <property type="match status" value="1"/>
</dbReference>
<evidence type="ECO:0000256" key="3">
    <source>
        <dbReference type="ARBA" id="ARBA00023102"/>
    </source>
</evidence>
<comment type="similarity">
    <text evidence="1 6">Belongs to the HisA/HisF family.</text>
</comment>
<keyword evidence="2 6" id="KW-0028">Amino-acid biosynthesis</keyword>